<dbReference type="PANTHER" id="PTHR21685">
    <property type="entry name" value="TON-B BOX DOMAIN"/>
    <property type="match status" value="1"/>
</dbReference>
<dbReference type="GO" id="GO:0060088">
    <property type="term" value="P:auditory receptor cell stereocilium organization"/>
    <property type="evidence" value="ECO:0007669"/>
    <property type="project" value="TreeGrafter"/>
</dbReference>
<feature type="compositionally biased region" description="Acidic residues" evidence="1">
    <location>
        <begin position="146"/>
        <end position="155"/>
    </location>
</feature>
<dbReference type="InterPro" id="IPR026671">
    <property type="entry name" value="PPP1R18/Tprn"/>
</dbReference>
<organism evidence="3">
    <name type="scientific">Capra hircus</name>
    <name type="common">Goat</name>
    <dbReference type="NCBI Taxonomy" id="9925"/>
    <lineage>
        <taxon>Eukaryota</taxon>
        <taxon>Metazoa</taxon>
        <taxon>Chordata</taxon>
        <taxon>Craniata</taxon>
        <taxon>Vertebrata</taxon>
        <taxon>Euteleostomi</taxon>
        <taxon>Mammalia</taxon>
        <taxon>Eutheria</taxon>
        <taxon>Laurasiatheria</taxon>
        <taxon>Artiodactyla</taxon>
        <taxon>Ruminantia</taxon>
        <taxon>Pecora</taxon>
        <taxon>Bovidae</taxon>
        <taxon>Caprinae</taxon>
        <taxon>Capra</taxon>
    </lineage>
</organism>
<name>A0A8C2SL83_CAPHI</name>
<accession>A0A8C2SL83</accession>
<reference evidence="3" key="2">
    <citation type="submission" date="2025-08" db="UniProtKB">
        <authorList>
            <consortium name="Ensembl"/>
        </authorList>
    </citation>
    <scope>IDENTIFICATION</scope>
</reference>
<proteinExistence type="predicted"/>
<feature type="region of interest" description="Disordered" evidence="1">
    <location>
        <begin position="259"/>
        <end position="314"/>
    </location>
</feature>
<feature type="domain" description="Phostensin/Taperin PP1-binding" evidence="2">
    <location>
        <begin position="155"/>
        <end position="287"/>
    </location>
</feature>
<dbReference type="AlphaFoldDB" id="A0A8C2SL83"/>
<sequence>MGRIPAGDLQARALASLRVNSRNSFVVIPKRKTSGAPPGEGRRSMAPPEEEVGWASQHPEPEAQQVPGVDDVFSAGRSPSRIEERGSPAPATALVDPAIRWQRQPSPPPSPRAATEAEPAQGFQTPGLANSGREPGRPGLPITFIDEVDSEDEVPQEAKLPCSGAGVPPQYHPHPTRPGHLSELQRRGGNTFTVVPKRKPGAVQANGVARPREAEEEEPGRVSEPAAVGTSPKKRYPTVHEIEVIGGYLALQKSCLTKAGSSRKKMKISFNDESLQTTFEYPPESSLQEAEAAEEEEEDAVEDAEAYGPDGAAEKPLTLFLPRATFVSSVGLESPRLPDGSSGECPSGRAGRMGWGGPGRGTAATRPPIRPAGLSSYTPKHSVACSKWPEQVLERAPSAEEAPSKEVMLTPASQNDLSDFRSEPALYF</sequence>
<dbReference type="Ensembl" id="ENSCHIT00010061989.1">
    <property type="protein sequence ID" value="ENSCHIP00010044683.1"/>
    <property type="gene ID" value="ENSCHIG00010032404.1"/>
</dbReference>
<feature type="compositionally biased region" description="Gly residues" evidence="1">
    <location>
        <begin position="351"/>
        <end position="360"/>
    </location>
</feature>
<evidence type="ECO:0000259" key="2">
    <source>
        <dbReference type="Pfam" id="PF13914"/>
    </source>
</evidence>
<dbReference type="InterPro" id="IPR025907">
    <property type="entry name" value="Phostensin/Taperin_PP1-bd_dom"/>
</dbReference>
<feature type="region of interest" description="Disordered" evidence="1">
    <location>
        <begin position="393"/>
        <end position="428"/>
    </location>
</feature>
<feature type="region of interest" description="Disordered" evidence="1">
    <location>
        <begin position="331"/>
        <end position="381"/>
    </location>
</feature>
<evidence type="ECO:0000313" key="3">
    <source>
        <dbReference type="Ensembl" id="ENSCHIP00010044683.1"/>
    </source>
</evidence>
<feature type="region of interest" description="Disordered" evidence="1">
    <location>
        <begin position="28"/>
        <end position="234"/>
    </location>
</feature>
<feature type="compositionally biased region" description="Acidic residues" evidence="1">
    <location>
        <begin position="291"/>
        <end position="305"/>
    </location>
</feature>
<dbReference type="GO" id="GO:0007605">
    <property type="term" value="P:sensory perception of sound"/>
    <property type="evidence" value="ECO:0007669"/>
    <property type="project" value="TreeGrafter"/>
</dbReference>
<dbReference type="GO" id="GO:0120045">
    <property type="term" value="P:stereocilium maintenance"/>
    <property type="evidence" value="ECO:0007669"/>
    <property type="project" value="TreeGrafter"/>
</dbReference>
<evidence type="ECO:0000256" key="1">
    <source>
        <dbReference type="SAM" id="MobiDB-lite"/>
    </source>
</evidence>
<dbReference type="GO" id="GO:0019902">
    <property type="term" value="F:phosphatase binding"/>
    <property type="evidence" value="ECO:0007669"/>
    <property type="project" value="InterPro"/>
</dbReference>
<dbReference type="PANTHER" id="PTHR21685:SF1">
    <property type="entry name" value="TAPERIN"/>
    <property type="match status" value="1"/>
</dbReference>
<dbReference type="GO" id="GO:0120044">
    <property type="term" value="C:stereocilium base"/>
    <property type="evidence" value="ECO:0007669"/>
    <property type="project" value="TreeGrafter"/>
</dbReference>
<reference evidence="3" key="1">
    <citation type="submission" date="2019-03" db="EMBL/GenBank/DDBJ databases">
        <title>Genome sequencing and reference-guided assembly of Black Bengal Goat (Capra hircus).</title>
        <authorList>
            <person name="Siddiki A.Z."/>
            <person name="Baten A."/>
            <person name="Billah M."/>
            <person name="Alam M.A.U."/>
            <person name="Shawrob K.S.M."/>
            <person name="Saha S."/>
            <person name="Chowdhury M."/>
            <person name="Rahman A.H."/>
            <person name="Stear M."/>
            <person name="Miah G."/>
            <person name="Das G.B."/>
            <person name="Hossain M.M."/>
            <person name="Kumkum M."/>
            <person name="Islam M.S."/>
            <person name="Mollah A.M."/>
            <person name="Ahsan A."/>
            <person name="Tusar F."/>
            <person name="Khan M.K.I."/>
        </authorList>
    </citation>
    <scope>NUCLEOTIDE SEQUENCE [LARGE SCALE GENOMIC DNA]</scope>
</reference>
<protein>
    <recommendedName>
        <fullName evidence="2">Phostensin/Taperin PP1-binding domain-containing protein</fullName>
    </recommendedName>
</protein>
<dbReference type="Pfam" id="PF13914">
    <property type="entry name" value="Phostensin"/>
    <property type="match status" value="1"/>
</dbReference>